<evidence type="ECO:0000256" key="2">
    <source>
        <dbReference type="ARBA" id="ARBA00022491"/>
    </source>
</evidence>
<keyword evidence="3 7" id="KW-0862">Zinc</keyword>
<dbReference type="STRING" id="1197717.BED41_02260"/>
<dbReference type="Gene3D" id="1.10.10.10">
    <property type="entry name" value="Winged helix-like DNA-binding domain superfamily/Winged helix DNA-binding domain"/>
    <property type="match status" value="1"/>
</dbReference>
<evidence type="ECO:0000256" key="6">
    <source>
        <dbReference type="ARBA" id="ARBA00023163"/>
    </source>
</evidence>
<dbReference type="RefSeq" id="WP_066742558.1">
    <property type="nucleotide sequence ID" value="NZ_CAUFKJ010000034.1"/>
</dbReference>
<evidence type="ECO:0000313" key="8">
    <source>
        <dbReference type="EMBL" id="ANZ44017.1"/>
    </source>
</evidence>
<accession>A0A1B2I250</accession>
<dbReference type="InterPro" id="IPR043135">
    <property type="entry name" value="Fur_C"/>
</dbReference>
<feature type="binding site" evidence="7">
    <location>
        <position position="89"/>
    </location>
    <ligand>
        <name>Zn(2+)</name>
        <dbReference type="ChEBI" id="CHEBI:29105"/>
    </ligand>
</feature>
<dbReference type="GO" id="GO:0003677">
    <property type="term" value="F:DNA binding"/>
    <property type="evidence" value="ECO:0007669"/>
    <property type="project" value="UniProtKB-KW"/>
</dbReference>
<evidence type="ECO:0000256" key="3">
    <source>
        <dbReference type="ARBA" id="ARBA00022833"/>
    </source>
</evidence>
<keyword evidence="9" id="KW-1185">Reference proteome</keyword>
<dbReference type="EMBL" id="CP016757">
    <property type="protein sequence ID" value="ANZ44017.1"/>
    <property type="molecule type" value="Genomic_DNA"/>
</dbReference>
<evidence type="ECO:0000256" key="5">
    <source>
        <dbReference type="ARBA" id="ARBA00023125"/>
    </source>
</evidence>
<proteinExistence type="inferred from homology"/>
<comment type="similarity">
    <text evidence="1">Belongs to the Fur family.</text>
</comment>
<dbReference type="Pfam" id="PF01475">
    <property type="entry name" value="FUR"/>
    <property type="match status" value="1"/>
</dbReference>
<evidence type="ECO:0000256" key="7">
    <source>
        <dbReference type="PIRSR" id="PIRSR602481-1"/>
    </source>
</evidence>
<name>A0A1B2I250_9BACT</name>
<dbReference type="GeneID" id="83056673"/>
<reference evidence="8" key="1">
    <citation type="submission" date="2016-08" db="EMBL/GenBank/DDBJ databases">
        <title>Complete genome of Cloacibacillus porcorum.</title>
        <authorList>
            <person name="Looft T."/>
            <person name="Bayles D.O."/>
            <person name="Alt D.P."/>
        </authorList>
    </citation>
    <scope>NUCLEOTIDE SEQUENCE [LARGE SCALE GENOMIC DNA]</scope>
    <source>
        <strain evidence="8">CL-84</strain>
    </source>
</reference>
<keyword evidence="2" id="KW-0678">Repressor</keyword>
<keyword evidence="7" id="KW-0479">Metal-binding</keyword>
<keyword evidence="4" id="KW-0805">Transcription regulation</keyword>
<dbReference type="KEGG" id="cpor:BED41_02260"/>
<sequence length="140" mass="15888">MTERGRYKTKHHESVREVLLNNPSRCYTVDSLCELLNEEGHHIGRTTVYRQLEKMAADGEALKYLSEKGESASYRLCGESCHLHLHLKCLKCGRLTHLDCSTAQSFSEHLLEDHAFRLDPSKTVIYGYCGCTPDEGGEEI</sequence>
<dbReference type="GO" id="GO:0046872">
    <property type="term" value="F:metal ion binding"/>
    <property type="evidence" value="ECO:0007669"/>
    <property type="project" value="UniProtKB-KW"/>
</dbReference>
<dbReference type="Gene3D" id="3.30.1490.190">
    <property type="match status" value="1"/>
</dbReference>
<keyword evidence="6" id="KW-0804">Transcription</keyword>
<feature type="binding site" evidence="7">
    <location>
        <position position="129"/>
    </location>
    <ligand>
        <name>Zn(2+)</name>
        <dbReference type="ChEBI" id="CHEBI:29105"/>
    </ligand>
</feature>
<evidence type="ECO:0000256" key="4">
    <source>
        <dbReference type="ARBA" id="ARBA00023015"/>
    </source>
</evidence>
<evidence type="ECO:0000256" key="1">
    <source>
        <dbReference type="ARBA" id="ARBA00007957"/>
    </source>
</evidence>
<keyword evidence="5" id="KW-0238">DNA-binding</keyword>
<dbReference type="InterPro" id="IPR002481">
    <property type="entry name" value="FUR"/>
</dbReference>
<feature type="binding site" evidence="7">
    <location>
        <position position="92"/>
    </location>
    <ligand>
        <name>Zn(2+)</name>
        <dbReference type="ChEBI" id="CHEBI:29105"/>
    </ligand>
</feature>
<comment type="cofactor">
    <cofactor evidence="7">
        <name>Zn(2+)</name>
        <dbReference type="ChEBI" id="CHEBI:29105"/>
    </cofactor>
    <text evidence="7">Binds 1 zinc ion per subunit.</text>
</comment>
<dbReference type="SUPFAM" id="SSF46785">
    <property type="entry name" value="Winged helix' DNA-binding domain"/>
    <property type="match status" value="1"/>
</dbReference>
<evidence type="ECO:0000313" key="9">
    <source>
        <dbReference type="Proteomes" id="UP000093044"/>
    </source>
</evidence>
<dbReference type="InterPro" id="IPR036388">
    <property type="entry name" value="WH-like_DNA-bd_sf"/>
</dbReference>
<dbReference type="OrthoDB" id="8659436at2"/>
<dbReference type="AlphaFoldDB" id="A0A1B2I250"/>
<dbReference type="Proteomes" id="UP000093044">
    <property type="component" value="Chromosome"/>
</dbReference>
<organism evidence="8 9">
    <name type="scientific">Cloacibacillus porcorum</name>
    <dbReference type="NCBI Taxonomy" id="1197717"/>
    <lineage>
        <taxon>Bacteria</taxon>
        <taxon>Thermotogati</taxon>
        <taxon>Synergistota</taxon>
        <taxon>Synergistia</taxon>
        <taxon>Synergistales</taxon>
        <taxon>Synergistaceae</taxon>
        <taxon>Cloacibacillus</taxon>
    </lineage>
</organism>
<gene>
    <name evidence="8" type="ORF">BED41_02260</name>
</gene>
<protein>
    <submittedName>
        <fullName evidence="8">Uncharacterized protein</fullName>
    </submittedName>
</protein>
<dbReference type="InterPro" id="IPR036390">
    <property type="entry name" value="WH_DNA-bd_sf"/>
</dbReference>
<dbReference type="GO" id="GO:0003700">
    <property type="term" value="F:DNA-binding transcription factor activity"/>
    <property type="evidence" value="ECO:0007669"/>
    <property type="project" value="InterPro"/>
</dbReference>